<keyword evidence="1 2" id="KW-0193">Cuticle</keyword>
<sequence>MTFLKATLISLVFLELTILASTRIIYQHQQEEHHHDDNAAQYAHQYYGLGESDGDGQQEGGHLSEAHFPAEGYNLHHKEEHIDYYAPPKYTFKYGVNDYHTGDIKSQHESRDGDTVKGQYSLVEPDGSIRTVHYTADKHNGFNAVVHKSGPHKHLEGRNLERISEEQHHVQEHQLVDEHELSGHELGGHETQGEEGYDEGHY</sequence>
<dbReference type="Proteomes" id="UP001153636">
    <property type="component" value="Chromosome 18"/>
</dbReference>
<evidence type="ECO:0000313" key="5">
    <source>
        <dbReference type="EMBL" id="CAH1104974.1"/>
    </source>
</evidence>
<dbReference type="EMBL" id="OV651830">
    <property type="protein sequence ID" value="CAH1104974.1"/>
    <property type="molecule type" value="Genomic_DNA"/>
</dbReference>
<proteinExistence type="predicted"/>
<dbReference type="AlphaFoldDB" id="A0A9P0G7H7"/>
<keyword evidence="6" id="KW-1185">Reference proteome</keyword>
<dbReference type="InterPro" id="IPR051217">
    <property type="entry name" value="Insect_Cuticle_Struc_Prot"/>
</dbReference>
<dbReference type="GO" id="GO:0042302">
    <property type="term" value="F:structural constituent of cuticle"/>
    <property type="evidence" value="ECO:0007669"/>
    <property type="project" value="UniProtKB-UniRule"/>
</dbReference>
<evidence type="ECO:0000313" key="6">
    <source>
        <dbReference type="Proteomes" id="UP001153636"/>
    </source>
</evidence>
<dbReference type="PRINTS" id="PR00947">
    <property type="entry name" value="CUTICLE"/>
</dbReference>
<name>A0A9P0G7H7_9CUCU</name>
<feature type="signal peptide" evidence="4">
    <location>
        <begin position="1"/>
        <end position="22"/>
    </location>
</feature>
<evidence type="ECO:0000256" key="2">
    <source>
        <dbReference type="PROSITE-ProRule" id="PRU00497"/>
    </source>
</evidence>
<dbReference type="OrthoDB" id="6348134at2759"/>
<organism evidence="5 6">
    <name type="scientific">Psylliodes chrysocephalus</name>
    <dbReference type="NCBI Taxonomy" id="3402493"/>
    <lineage>
        <taxon>Eukaryota</taxon>
        <taxon>Metazoa</taxon>
        <taxon>Ecdysozoa</taxon>
        <taxon>Arthropoda</taxon>
        <taxon>Hexapoda</taxon>
        <taxon>Insecta</taxon>
        <taxon>Pterygota</taxon>
        <taxon>Neoptera</taxon>
        <taxon>Endopterygota</taxon>
        <taxon>Coleoptera</taxon>
        <taxon>Polyphaga</taxon>
        <taxon>Cucujiformia</taxon>
        <taxon>Chrysomeloidea</taxon>
        <taxon>Chrysomelidae</taxon>
        <taxon>Galerucinae</taxon>
        <taxon>Alticini</taxon>
        <taxon>Psylliodes</taxon>
    </lineage>
</organism>
<dbReference type="PROSITE" id="PS00233">
    <property type="entry name" value="CHIT_BIND_RR_1"/>
    <property type="match status" value="1"/>
</dbReference>
<dbReference type="PANTHER" id="PTHR12236">
    <property type="entry name" value="STRUCTURAL CONTITUENT OF CUTICLE"/>
    <property type="match status" value="1"/>
</dbReference>
<evidence type="ECO:0000256" key="1">
    <source>
        <dbReference type="ARBA" id="ARBA00022460"/>
    </source>
</evidence>
<protein>
    <submittedName>
        <fullName evidence="5">Uncharacterized protein</fullName>
    </submittedName>
</protein>
<dbReference type="GO" id="GO:0005615">
    <property type="term" value="C:extracellular space"/>
    <property type="evidence" value="ECO:0007669"/>
    <property type="project" value="TreeGrafter"/>
</dbReference>
<reference evidence="5" key="1">
    <citation type="submission" date="2022-01" db="EMBL/GenBank/DDBJ databases">
        <authorList>
            <person name="King R."/>
        </authorList>
    </citation>
    <scope>NUCLEOTIDE SEQUENCE</scope>
</reference>
<keyword evidence="4" id="KW-0732">Signal</keyword>
<dbReference type="PROSITE" id="PS51155">
    <property type="entry name" value="CHIT_BIND_RR_2"/>
    <property type="match status" value="1"/>
</dbReference>
<evidence type="ECO:0000256" key="4">
    <source>
        <dbReference type="SAM" id="SignalP"/>
    </source>
</evidence>
<dbReference type="InterPro" id="IPR000618">
    <property type="entry name" value="Insect_cuticle"/>
</dbReference>
<dbReference type="InterPro" id="IPR031311">
    <property type="entry name" value="CHIT_BIND_RR_consensus"/>
</dbReference>
<evidence type="ECO:0000256" key="3">
    <source>
        <dbReference type="SAM" id="MobiDB-lite"/>
    </source>
</evidence>
<dbReference type="PANTHER" id="PTHR12236:SF14">
    <property type="entry name" value="CUTICULAR PROTEIN 66CB"/>
    <property type="match status" value="1"/>
</dbReference>
<accession>A0A9P0G7H7</accession>
<dbReference type="Pfam" id="PF00379">
    <property type="entry name" value="Chitin_bind_4"/>
    <property type="match status" value="1"/>
</dbReference>
<dbReference type="GO" id="GO:0031012">
    <property type="term" value="C:extracellular matrix"/>
    <property type="evidence" value="ECO:0007669"/>
    <property type="project" value="TreeGrafter"/>
</dbReference>
<feature type="chain" id="PRO_5040311725" evidence="4">
    <location>
        <begin position="23"/>
        <end position="202"/>
    </location>
</feature>
<feature type="region of interest" description="Disordered" evidence="3">
    <location>
        <begin position="183"/>
        <end position="202"/>
    </location>
</feature>
<gene>
    <name evidence="5" type="ORF">PSYICH_LOCUS6125</name>
</gene>